<keyword evidence="3" id="KW-0238">DNA-binding</keyword>
<dbReference type="PROSITE" id="PS50931">
    <property type="entry name" value="HTH_LYSR"/>
    <property type="match status" value="1"/>
</dbReference>
<dbReference type="Gene3D" id="1.10.10.10">
    <property type="entry name" value="Winged helix-like DNA-binding domain superfamily/Winged helix DNA-binding domain"/>
    <property type="match status" value="1"/>
</dbReference>
<name>A0A365U9L0_9RHOB</name>
<evidence type="ECO:0000256" key="2">
    <source>
        <dbReference type="ARBA" id="ARBA00023015"/>
    </source>
</evidence>
<dbReference type="GO" id="GO:0003700">
    <property type="term" value="F:DNA-binding transcription factor activity"/>
    <property type="evidence" value="ECO:0007669"/>
    <property type="project" value="InterPro"/>
</dbReference>
<dbReference type="InterPro" id="IPR036388">
    <property type="entry name" value="WH-like_DNA-bd_sf"/>
</dbReference>
<keyword evidence="7" id="KW-1185">Reference proteome</keyword>
<accession>A0A365U9L0</accession>
<evidence type="ECO:0000256" key="1">
    <source>
        <dbReference type="ARBA" id="ARBA00009437"/>
    </source>
</evidence>
<dbReference type="GO" id="GO:0006351">
    <property type="term" value="P:DNA-templated transcription"/>
    <property type="evidence" value="ECO:0007669"/>
    <property type="project" value="TreeGrafter"/>
</dbReference>
<dbReference type="AlphaFoldDB" id="A0A365U9L0"/>
<dbReference type="InterPro" id="IPR005119">
    <property type="entry name" value="LysR_subst-bd"/>
</dbReference>
<dbReference type="SUPFAM" id="SSF46785">
    <property type="entry name" value="Winged helix' DNA-binding domain"/>
    <property type="match status" value="1"/>
</dbReference>
<evidence type="ECO:0000256" key="4">
    <source>
        <dbReference type="ARBA" id="ARBA00023163"/>
    </source>
</evidence>
<gene>
    <name evidence="6" type="ORF">DRV85_07340</name>
</gene>
<dbReference type="GO" id="GO:0043565">
    <property type="term" value="F:sequence-specific DNA binding"/>
    <property type="evidence" value="ECO:0007669"/>
    <property type="project" value="TreeGrafter"/>
</dbReference>
<evidence type="ECO:0000313" key="6">
    <source>
        <dbReference type="EMBL" id="RBI85546.1"/>
    </source>
</evidence>
<comment type="similarity">
    <text evidence="1">Belongs to the LysR transcriptional regulatory family.</text>
</comment>
<dbReference type="Pfam" id="PF03466">
    <property type="entry name" value="LysR_substrate"/>
    <property type="match status" value="1"/>
</dbReference>
<comment type="caution">
    <text evidence="6">The sequence shown here is derived from an EMBL/GenBank/DDBJ whole genome shotgun (WGS) entry which is preliminary data.</text>
</comment>
<dbReference type="PANTHER" id="PTHR30537:SF3">
    <property type="entry name" value="TRANSCRIPTIONAL REGULATORY PROTEIN"/>
    <property type="match status" value="1"/>
</dbReference>
<dbReference type="InterPro" id="IPR058163">
    <property type="entry name" value="LysR-type_TF_proteobact-type"/>
</dbReference>
<evidence type="ECO:0000259" key="5">
    <source>
        <dbReference type="PROSITE" id="PS50931"/>
    </source>
</evidence>
<organism evidence="6 7">
    <name type="scientific">Rhodosalinus halophilus</name>
    <dbReference type="NCBI Taxonomy" id="2259333"/>
    <lineage>
        <taxon>Bacteria</taxon>
        <taxon>Pseudomonadati</taxon>
        <taxon>Pseudomonadota</taxon>
        <taxon>Alphaproteobacteria</taxon>
        <taxon>Rhodobacterales</taxon>
        <taxon>Paracoccaceae</taxon>
        <taxon>Rhodosalinus</taxon>
    </lineage>
</organism>
<dbReference type="PANTHER" id="PTHR30537">
    <property type="entry name" value="HTH-TYPE TRANSCRIPTIONAL REGULATOR"/>
    <property type="match status" value="1"/>
</dbReference>
<evidence type="ECO:0000313" key="7">
    <source>
        <dbReference type="Proteomes" id="UP000253370"/>
    </source>
</evidence>
<proteinExistence type="inferred from homology"/>
<dbReference type="Gene3D" id="3.40.190.290">
    <property type="match status" value="1"/>
</dbReference>
<reference evidence="6 7" key="1">
    <citation type="submission" date="2018-07" db="EMBL/GenBank/DDBJ databases">
        <title>Rhodosalinus sp. strain E84T genomic sequence and assembly.</title>
        <authorList>
            <person name="Liu Z.-W."/>
            <person name="Lu D.-C."/>
        </authorList>
    </citation>
    <scope>NUCLEOTIDE SEQUENCE [LARGE SCALE GENOMIC DNA]</scope>
    <source>
        <strain evidence="6 7">E84</strain>
    </source>
</reference>
<dbReference type="EMBL" id="QNTQ01000006">
    <property type="protein sequence ID" value="RBI85546.1"/>
    <property type="molecule type" value="Genomic_DNA"/>
</dbReference>
<protein>
    <submittedName>
        <fullName evidence="6">LysR family transcriptional regulator</fullName>
    </submittedName>
</protein>
<evidence type="ECO:0000256" key="3">
    <source>
        <dbReference type="ARBA" id="ARBA00023125"/>
    </source>
</evidence>
<dbReference type="InterPro" id="IPR036390">
    <property type="entry name" value="WH_DNA-bd_sf"/>
</dbReference>
<sequence length="300" mass="32679">MDDRPDTLHWSLLRAFLAVAETGSLSAAARALGTSQPTLGRHIRALEQQLGAELFTRQARGLALTATGQELMAPAQRMREAAAEIARTGAAQAGRLEGTVRVTASRVVSHYLLPPVLADLRRAEPAIQVELVPSDESENLLYREADLAVRMYRPTQLDLVARHLGDLEIGIFAARSYLDGQQRPRTLDDLLTLDLVGYDRNPLIVEAMRAMGYPAARDWFALRCDDQAAYWALVRAGGGVGFMPRAVGTADPEVEELLPGAGLPRLPMWLAAPEAMRRSPRIARVWEGLVTGLARAMAAA</sequence>
<dbReference type="OrthoDB" id="9798121at2"/>
<dbReference type="RefSeq" id="WP_113288804.1">
    <property type="nucleotide sequence ID" value="NZ_QNTQ01000006.1"/>
</dbReference>
<dbReference type="SUPFAM" id="SSF53850">
    <property type="entry name" value="Periplasmic binding protein-like II"/>
    <property type="match status" value="1"/>
</dbReference>
<dbReference type="InterPro" id="IPR000847">
    <property type="entry name" value="LysR_HTH_N"/>
</dbReference>
<keyword evidence="2" id="KW-0805">Transcription regulation</keyword>
<dbReference type="Pfam" id="PF00126">
    <property type="entry name" value="HTH_1"/>
    <property type="match status" value="1"/>
</dbReference>
<dbReference type="FunFam" id="1.10.10.10:FF:000001">
    <property type="entry name" value="LysR family transcriptional regulator"/>
    <property type="match status" value="1"/>
</dbReference>
<dbReference type="Proteomes" id="UP000253370">
    <property type="component" value="Unassembled WGS sequence"/>
</dbReference>
<keyword evidence="4" id="KW-0804">Transcription</keyword>
<dbReference type="PRINTS" id="PR00039">
    <property type="entry name" value="HTHLYSR"/>
</dbReference>
<feature type="domain" description="HTH lysR-type" evidence="5">
    <location>
        <begin position="8"/>
        <end position="65"/>
    </location>
</feature>